<evidence type="ECO:0000259" key="1">
    <source>
        <dbReference type="Pfam" id="PF12674"/>
    </source>
</evidence>
<organism evidence="2 3">
    <name type="scientific">Bacteroides stercorirosoris</name>
    <dbReference type="NCBI Taxonomy" id="871324"/>
    <lineage>
        <taxon>Bacteria</taxon>
        <taxon>Pseudomonadati</taxon>
        <taxon>Bacteroidota</taxon>
        <taxon>Bacteroidia</taxon>
        <taxon>Bacteroidales</taxon>
        <taxon>Bacteroidaceae</taxon>
        <taxon>Bacteroides</taxon>
    </lineage>
</organism>
<evidence type="ECO:0000313" key="2">
    <source>
        <dbReference type="EMBL" id="SHJ44772.1"/>
    </source>
</evidence>
<dbReference type="AlphaFoldDB" id="A0A1M6JDV5"/>
<dbReference type="Proteomes" id="UP000184192">
    <property type="component" value="Unassembled WGS sequence"/>
</dbReference>
<proteinExistence type="predicted"/>
<feature type="domain" description="Putative zinc ribbon" evidence="1">
    <location>
        <begin position="7"/>
        <end position="90"/>
    </location>
</feature>
<protein>
    <submittedName>
        <fullName evidence="2">Putative zinc ribbon domain-containing protein</fullName>
    </submittedName>
</protein>
<keyword evidence="3" id="KW-1185">Reference proteome</keyword>
<reference evidence="3" key="1">
    <citation type="submission" date="2016-11" db="EMBL/GenBank/DDBJ databases">
        <authorList>
            <person name="Varghese N."/>
            <person name="Submissions S."/>
        </authorList>
    </citation>
    <scope>NUCLEOTIDE SEQUENCE [LARGE SCALE GENOMIC DNA]</scope>
    <source>
        <strain evidence="3">DSM 26884</strain>
    </source>
</reference>
<dbReference type="EMBL" id="FQZN01000028">
    <property type="protein sequence ID" value="SHJ44772.1"/>
    <property type="molecule type" value="Genomic_DNA"/>
</dbReference>
<evidence type="ECO:0000313" key="3">
    <source>
        <dbReference type="Proteomes" id="UP000184192"/>
    </source>
</evidence>
<name>A0A1M6JDV5_9BACE</name>
<gene>
    <name evidence="2" type="ORF">SAMN05444350_12868</name>
</gene>
<dbReference type="InterPro" id="IPR025868">
    <property type="entry name" value="Zn_ribbon_dom_put"/>
</dbReference>
<dbReference type="eggNOG" id="COG3153">
    <property type="taxonomic scope" value="Bacteria"/>
</dbReference>
<dbReference type="Pfam" id="PF12674">
    <property type="entry name" value="Zn_ribbon_2"/>
    <property type="match status" value="1"/>
</dbReference>
<accession>A0A1M6JDV5</accession>
<sequence>MTMENMYCQSCGMPLTKEEEVATNKDGSLMHDYCIYCYKEGAFTSDISMEEMIDVSLVHMKEIFKDNPDFSEQEALNKMRGFFPELKRWKGI</sequence>